<sequence>MANREDAILLVQLAQWGSTMGIEEAQHAVWSDTFDPETASAEDVLVSRILTWGETVGTLTKNGLLDTDLVLDWLWVSGLWTRVGPAAVKLREKHGVPELYENFEALATRQG</sequence>
<organism evidence="1 2">
    <name type="scientific">Terrabacter lapilli</name>
    <dbReference type="NCBI Taxonomy" id="436231"/>
    <lineage>
        <taxon>Bacteria</taxon>
        <taxon>Bacillati</taxon>
        <taxon>Actinomycetota</taxon>
        <taxon>Actinomycetes</taxon>
        <taxon>Micrococcales</taxon>
        <taxon>Intrasporangiaceae</taxon>
        <taxon>Terrabacter</taxon>
    </lineage>
</organism>
<evidence type="ECO:0000313" key="1">
    <source>
        <dbReference type="EMBL" id="GAA1977299.1"/>
    </source>
</evidence>
<comment type="caution">
    <text evidence="1">The sequence shown here is derived from an EMBL/GenBank/DDBJ whole genome shotgun (WGS) entry which is preliminary data.</text>
</comment>
<evidence type="ECO:0000313" key="2">
    <source>
        <dbReference type="Proteomes" id="UP001500013"/>
    </source>
</evidence>
<protein>
    <submittedName>
        <fullName evidence="1">Uncharacterized protein</fullName>
    </submittedName>
</protein>
<dbReference type="InterPro" id="IPR031876">
    <property type="entry name" value="DUF4760"/>
</dbReference>
<name>A0ABN2RYM3_9MICO</name>
<reference evidence="1 2" key="1">
    <citation type="journal article" date="2019" name="Int. J. Syst. Evol. Microbiol.">
        <title>The Global Catalogue of Microorganisms (GCM) 10K type strain sequencing project: providing services to taxonomists for standard genome sequencing and annotation.</title>
        <authorList>
            <consortium name="The Broad Institute Genomics Platform"/>
            <consortium name="The Broad Institute Genome Sequencing Center for Infectious Disease"/>
            <person name="Wu L."/>
            <person name="Ma J."/>
        </authorList>
    </citation>
    <scope>NUCLEOTIDE SEQUENCE [LARGE SCALE GENOMIC DNA]</scope>
    <source>
        <strain evidence="1 2">JCM 15628</strain>
    </source>
</reference>
<accession>A0ABN2RYM3</accession>
<keyword evidence="2" id="KW-1185">Reference proteome</keyword>
<dbReference type="Proteomes" id="UP001500013">
    <property type="component" value="Unassembled WGS sequence"/>
</dbReference>
<dbReference type="Pfam" id="PF15956">
    <property type="entry name" value="DUF4760"/>
    <property type="match status" value="1"/>
</dbReference>
<proteinExistence type="predicted"/>
<gene>
    <name evidence="1" type="ORF">GCM10009817_17110</name>
</gene>
<dbReference type="EMBL" id="BAAAPU010000007">
    <property type="protein sequence ID" value="GAA1977299.1"/>
    <property type="molecule type" value="Genomic_DNA"/>
</dbReference>